<dbReference type="GO" id="GO:0016787">
    <property type="term" value="F:hydrolase activity"/>
    <property type="evidence" value="ECO:0007669"/>
    <property type="project" value="UniProtKB-KW"/>
</dbReference>
<keyword evidence="3" id="KW-0378">Hydrolase</keyword>
<reference evidence="4" key="1">
    <citation type="submission" date="2024-03" db="EMBL/GenBank/DDBJ databases">
        <title>Chitinophaga horti sp. nov., isolated from garden soil.</title>
        <authorList>
            <person name="Lee D.S."/>
            <person name="Han D.M."/>
            <person name="Baek J.H."/>
            <person name="Choi D.G."/>
            <person name="Jeon J.H."/>
            <person name="Jeon C.O."/>
        </authorList>
    </citation>
    <scope>NUCLEOTIDE SEQUENCE [LARGE SCALE GENOMIC DNA]</scope>
    <source>
        <strain evidence="4">GPA1</strain>
    </source>
</reference>
<dbReference type="InterPro" id="IPR000073">
    <property type="entry name" value="AB_hydrolase_1"/>
</dbReference>
<protein>
    <submittedName>
        <fullName evidence="3">Alpha/beta hydrolase</fullName>
    </submittedName>
</protein>
<dbReference type="PANTHER" id="PTHR37017">
    <property type="entry name" value="AB HYDROLASE-1 DOMAIN-CONTAINING PROTEIN-RELATED"/>
    <property type="match status" value="1"/>
</dbReference>
<evidence type="ECO:0000256" key="1">
    <source>
        <dbReference type="SAM" id="SignalP"/>
    </source>
</evidence>
<dbReference type="PANTHER" id="PTHR37017:SF11">
    <property type="entry name" value="ESTERASE_LIPASE_THIOESTERASE DOMAIN-CONTAINING PROTEIN"/>
    <property type="match status" value="1"/>
</dbReference>
<dbReference type="EMBL" id="CP149822">
    <property type="protein sequence ID" value="WZN40389.1"/>
    <property type="molecule type" value="Genomic_DNA"/>
</dbReference>
<name>A0ABZ2YKV2_9BACT</name>
<sequence length="258" mass="27090">MSTIKKTIATTVLSAAMAASAPQDAYSQSIPKGIKNVVLVHGAFADGSSWSKVIPGLTAAGLNVIAVQNPLISLEDDVAATKRAIALMDGPVLLVGHSYGGMVITEAGNDPKVAGLVYVAALIPNDGQSVMDVVQPYPAAPGSAEFKPDAEGFISLSSKGIHQHFAQDLPETDRQVIFATQTPWATKATVTKISTAAWKSKPSWAIIGMEDHMVPPVLARAEAKMIKAKTTELKSSHVPMVSMPQKVTEIILGAAREL</sequence>
<gene>
    <name evidence="3" type="ORF">WJU16_20690</name>
</gene>
<feature type="domain" description="AB hydrolase-1" evidence="2">
    <location>
        <begin position="37"/>
        <end position="248"/>
    </location>
</feature>
<evidence type="ECO:0000313" key="4">
    <source>
        <dbReference type="Proteomes" id="UP001485459"/>
    </source>
</evidence>
<organism evidence="3 4">
    <name type="scientific">Chitinophaga pollutisoli</name>
    <dbReference type="NCBI Taxonomy" id="3133966"/>
    <lineage>
        <taxon>Bacteria</taxon>
        <taxon>Pseudomonadati</taxon>
        <taxon>Bacteroidota</taxon>
        <taxon>Chitinophagia</taxon>
        <taxon>Chitinophagales</taxon>
        <taxon>Chitinophagaceae</taxon>
        <taxon>Chitinophaga</taxon>
    </lineage>
</organism>
<proteinExistence type="predicted"/>
<dbReference type="InterPro" id="IPR052897">
    <property type="entry name" value="Sec-Metab_Biosynth_Hydrolase"/>
</dbReference>
<keyword evidence="1" id="KW-0732">Signal</keyword>
<feature type="chain" id="PRO_5045938815" evidence="1">
    <location>
        <begin position="22"/>
        <end position="258"/>
    </location>
</feature>
<dbReference type="Proteomes" id="UP001485459">
    <property type="component" value="Chromosome"/>
</dbReference>
<dbReference type="RefSeq" id="WP_341835312.1">
    <property type="nucleotide sequence ID" value="NZ_CP149822.1"/>
</dbReference>
<evidence type="ECO:0000313" key="3">
    <source>
        <dbReference type="EMBL" id="WZN40389.1"/>
    </source>
</evidence>
<dbReference type="InterPro" id="IPR029058">
    <property type="entry name" value="AB_hydrolase_fold"/>
</dbReference>
<keyword evidence="4" id="KW-1185">Reference proteome</keyword>
<dbReference type="Gene3D" id="3.40.50.1820">
    <property type="entry name" value="alpha/beta hydrolase"/>
    <property type="match status" value="1"/>
</dbReference>
<feature type="signal peptide" evidence="1">
    <location>
        <begin position="1"/>
        <end position="21"/>
    </location>
</feature>
<dbReference type="Pfam" id="PF12697">
    <property type="entry name" value="Abhydrolase_6"/>
    <property type="match status" value="1"/>
</dbReference>
<evidence type="ECO:0000259" key="2">
    <source>
        <dbReference type="Pfam" id="PF12697"/>
    </source>
</evidence>
<dbReference type="SUPFAM" id="SSF53474">
    <property type="entry name" value="alpha/beta-Hydrolases"/>
    <property type="match status" value="1"/>
</dbReference>
<accession>A0ABZ2YKV2</accession>